<name>A0A328B3L3_9CAUL</name>
<evidence type="ECO:0000313" key="1">
    <source>
        <dbReference type="EMBL" id="RAK61793.1"/>
    </source>
</evidence>
<proteinExistence type="predicted"/>
<dbReference type="Proteomes" id="UP000249842">
    <property type="component" value="Unassembled WGS sequence"/>
</dbReference>
<organism evidence="1 2">
    <name type="scientific">Phenylobacterium hankyongense</name>
    <dbReference type="NCBI Taxonomy" id="1813876"/>
    <lineage>
        <taxon>Bacteria</taxon>
        <taxon>Pseudomonadati</taxon>
        <taxon>Pseudomonadota</taxon>
        <taxon>Alphaproteobacteria</taxon>
        <taxon>Caulobacterales</taxon>
        <taxon>Caulobacteraceae</taxon>
        <taxon>Phenylobacterium</taxon>
    </lineage>
</organism>
<dbReference type="OrthoDB" id="9778494at2"/>
<dbReference type="SUPFAM" id="SSF48452">
    <property type="entry name" value="TPR-like"/>
    <property type="match status" value="1"/>
</dbReference>
<dbReference type="PANTHER" id="PTHR45588:SF1">
    <property type="entry name" value="WW DOMAIN-CONTAINING PROTEIN"/>
    <property type="match status" value="1"/>
</dbReference>
<dbReference type="PANTHER" id="PTHR45588">
    <property type="entry name" value="TPR DOMAIN-CONTAINING PROTEIN"/>
    <property type="match status" value="1"/>
</dbReference>
<evidence type="ECO:0008006" key="3">
    <source>
        <dbReference type="Google" id="ProtNLM"/>
    </source>
</evidence>
<dbReference type="AlphaFoldDB" id="A0A328B3L3"/>
<accession>A0A328B3L3</accession>
<sequence length="455" mass="48671">MCAWGEAWARGPTINYPIDAKQQAALAALADRAAGLARGGPEKERRLIAALQHRYRNGGGKGAGDYAFARDMDRLARDYPQDNEIAIVAADAWMIPAAHKESRENLGRALELIGGALARKPDDTGAIHFYIHATEMDGIGGQAEGYADTLQRLAPAASHLVHMPSHTYYIVGRYEDAVRANMDATRIDAANARRLGLSDPWKLAYHSHNVQFATGAALMSGDAEAALVQSDAALDRAAASKTALSPWDQVAVGTAYFAQGRFAPDRMLARPDPGADRGYLRAMWRYARGEAYARKGDAAAVRREAALLQASAADLKDFEGYRPQAVGMVEVARLVLTGRAAMIEGKPALAAAAFRTAAQIQDAKLGRISDPPGWWYPVRRSLAAALLEAGKPDEAAAQARVTLKAWPNDPVTLAVLAQAERKLGDGNAADLHLAQARRGWRGEPKLAALASLAGA</sequence>
<dbReference type="EMBL" id="QFYP01000001">
    <property type="protein sequence ID" value="RAK61793.1"/>
    <property type="molecule type" value="Genomic_DNA"/>
</dbReference>
<evidence type="ECO:0000313" key="2">
    <source>
        <dbReference type="Proteomes" id="UP000249842"/>
    </source>
</evidence>
<protein>
    <recommendedName>
        <fullName evidence="3">Tetratricopeptide repeat protein</fullName>
    </recommendedName>
</protein>
<comment type="caution">
    <text evidence="1">The sequence shown here is derived from an EMBL/GenBank/DDBJ whole genome shotgun (WGS) entry which is preliminary data.</text>
</comment>
<dbReference type="InterPro" id="IPR011990">
    <property type="entry name" value="TPR-like_helical_dom_sf"/>
</dbReference>
<gene>
    <name evidence="1" type="ORF">DJ021_11725</name>
</gene>
<keyword evidence="2" id="KW-1185">Reference proteome</keyword>
<dbReference type="Gene3D" id="1.25.40.10">
    <property type="entry name" value="Tetratricopeptide repeat domain"/>
    <property type="match status" value="1"/>
</dbReference>
<reference evidence="2" key="1">
    <citation type="submission" date="2018-05" db="EMBL/GenBank/DDBJ databases">
        <authorList>
            <person name="Li X."/>
        </authorList>
    </citation>
    <scope>NUCLEOTIDE SEQUENCE [LARGE SCALE GENOMIC DNA]</scope>
    <source>
        <strain evidence="2">HKS-05</strain>
    </source>
</reference>